<dbReference type="EMBL" id="BGPR01158529">
    <property type="protein sequence ID" value="GBL86794.1"/>
    <property type="molecule type" value="Genomic_DNA"/>
</dbReference>
<protein>
    <submittedName>
        <fullName evidence="1">Uncharacterized protein</fullName>
    </submittedName>
</protein>
<organism evidence="1 2">
    <name type="scientific">Araneus ventricosus</name>
    <name type="common">Orbweaver spider</name>
    <name type="synonym">Epeira ventricosa</name>
    <dbReference type="NCBI Taxonomy" id="182803"/>
    <lineage>
        <taxon>Eukaryota</taxon>
        <taxon>Metazoa</taxon>
        <taxon>Ecdysozoa</taxon>
        <taxon>Arthropoda</taxon>
        <taxon>Chelicerata</taxon>
        <taxon>Arachnida</taxon>
        <taxon>Araneae</taxon>
        <taxon>Araneomorphae</taxon>
        <taxon>Entelegynae</taxon>
        <taxon>Araneoidea</taxon>
        <taxon>Araneidae</taxon>
        <taxon>Araneus</taxon>
    </lineage>
</organism>
<dbReference type="Proteomes" id="UP000499080">
    <property type="component" value="Unassembled WGS sequence"/>
</dbReference>
<keyword evidence="2" id="KW-1185">Reference proteome</keyword>
<name>A0A4Y2B6V8_ARAVE</name>
<sequence length="83" mass="8761">MADTPDAETVIGAGGGGSSWGALSMERGPWPSSVAIAAGVVCRDVLDCSVVACIDFPKCFFSYSLEVLLDGWETQVFPDPLQY</sequence>
<comment type="caution">
    <text evidence="1">The sequence shown here is derived from an EMBL/GenBank/DDBJ whole genome shotgun (WGS) entry which is preliminary data.</text>
</comment>
<proteinExistence type="predicted"/>
<dbReference type="AlphaFoldDB" id="A0A4Y2B6V8"/>
<reference evidence="1 2" key="1">
    <citation type="journal article" date="2019" name="Sci. Rep.">
        <title>Orb-weaving spider Araneus ventricosus genome elucidates the spidroin gene catalogue.</title>
        <authorList>
            <person name="Kono N."/>
            <person name="Nakamura H."/>
            <person name="Ohtoshi R."/>
            <person name="Moran D.A.P."/>
            <person name="Shinohara A."/>
            <person name="Yoshida Y."/>
            <person name="Fujiwara M."/>
            <person name="Mori M."/>
            <person name="Tomita M."/>
            <person name="Arakawa K."/>
        </authorList>
    </citation>
    <scope>NUCLEOTIDE SEQUENCE [LARGE SCALE GENOMIC DNA]</scope>
</reference>
<evidence type="ECO:0000313" key="1">
    <source>
        <dbReference type="EMBL" id="GBL86794.1"/>
    </source>
</evidence>
<accession>A0A4Y2B6V8</accession>
<gene>
    <name evidence="1" type="ORF">AVEN_220502_1</name>
</gene>
<evidence type="ECO:0000313" key="2">
    <source>
        <dbReference type="Proteomes" id="UP000499080"/>
    </source>
</evidence>